<dbReference type="RefSeq" id="WP_091504585.1">
    <property type="nucleotide sequence ID" value="NZ_FORP01000002.1"/>
</dbReference>
<accession>A0A1I3MCQ8</accession>
<dbReference type="Pfam" id="PF13520">
    <property type="entry name" value="AA_permease_2"/>
    <property type="match status" value="1"/>
</dbReference>
<feature type="transmembrane region" description="Helical" evidence="6">
    <location>
        <begin position="291"/>
        <end position="312"/>
    </location>
</feature>
<gene>
    <name evidence="7" type="ORF">SAMN05421835_102264</name>
</gene>
<keyword evidence="8" id="KW-1185">Reference proteome</keyword>
<comment type="subcellular location">
    <subcellularLocation>
        <location evidence="1">Cell membrane</location>
        <topology evidence="1">Multi-pass membrane protein</topology>
    </subcellularLocation>
</comment>
<keyword evidence="5 6" id="KW-0472">Membrane</keyword>
<feature type="transmembrane region" description="Helical" evidence="6">
    <location>
        <begin position="24"/>
        <end position="45"/>
    </location>
</feature>
<reference evidence="7 8" key="1">
    <citation type="submission" date="2016-10" db="EMBL/GenBank/DDBJ databases">
        <authorList>
            <person name="de Groot N.N."/>
        </authorList>
    </citation>
    <scope>NUCLEOTIDE SEQUENCE [LARGE SCALE GENOMIC DNA]</scope>
    <source>
        <strain evidence="7 8">DSM 44468</strain>
    </source>
</reference>
<dbReference type="GO" id="GO:0005886">
    <property type="term" value="C:plasma membrane"/>
    <property type="evidence" value="ECO:0007669"/>
    <property type="project" value="UniProtKB-SubCell"/>
</dbReference>
<dbReference type="Gene3D" id="1.20.1740.10">
    <property type="entry name" value="Amino acid/polyamine transporter I"/>
    <property type="match status" value="1"/>
</dbReference>
<dbReference type="GO" id="GO:0022857">
    <property type="term" value="F:transmembrane transporter activity"/>
    <property type="evidence" value="ECO:0007669"/>
    <property type="project" value="InterPro"/>
</dbReference>
<feature type="transmembrane region" description="Helical" evidence="6">
    <location>
        <begin position="51"/>
        <end position="70"/>
    </location>
</feature>
<dbReference type="EMBL" id="FORP01000002">
    <property type="protein sequence ID" value="SFI94476.1"/>
    <property type="molecule type" value="Genomic_DNA"/>
</dbReference>
<feature type="transmembrane region" description="Helical" evidence="6">
    <location>
        <begin position="343"/>
        <end position="365"/>
    </location>
</feature>
<evidence type="ECO:0000313" key="8">
    <source>
        <dbReference type="Proteomes" id="UP000199025"/>
    </source>
</evidence>
<feature type="transmembrane region" description="Helical" evidence="6">
    <location>
        <begin position="159"/>
        <end position="179"/>
    </location>
</feature>
<feature type="transmembrane region" description="Helical" evidence="6">
    <location>
        <begin position="371"/>
        <end position="390"/>
    </location>
</feature>
<dbReference type="AlphaFoldDB" id="A0A1I3MCQ8"/>
<dbReference type="PIRSF" id="PIRSF006060">
    <property type="entry name" value="AA_transporter"/>
    <property type="match status" value="1"/>
</dbReference>
<evidence type="ECO:0000313" key="7">
    <source>
        <dbReference type="EMBL" id="SFI94476.1"/>
    </source>
</evidence>
<protein>
    <submittedName>
        <fullName evidence="7">Amino acid transporter</fullName>
    </submittedName>
</protein>
<dbReference type="InterPro" id="IPR050367">
    <property type="entry name" value="APC_superfamily"/>
</dbReference>
<keyword evidence="2" id="KW-1003">Cell membrane</keyword>
<dbReference type="PANTHER" id="PTHR42770">
    <property type="entry name" value="AMINO ACID TRANSPORTER-RELATED"/>
    <property type="match status" value="1"/>
</dbReference>
<dbReference type="OrthoDB" id="4568421at2"/>
<dbReference type="STRING" id="115433.SAMN05421835_102264"/>
<evidence type="ECO:0000256" key="4">
    <source>
        <dbReference type="ARBA" id="ARBA00022989"/>
    </source>
</evidence>
<evidence type="ECO:0000256" key="1">
    <source>
        <dbReference type="ARBA" id="ARBA00004651"/>
    </source>
</evidence>
<dbReference type="InterPro" id="IPR002293">
    <property type="entry name" value="AA/rel_permease1"/>
</dbReference>
<organism evidence="7 8">
    <name type="scientific">Amycolatopsis sacchari</name>
    <dbReference type="NCBI Taxonomy" id="115433"/>
    <lineage>
        <taxon>Bacteria</taxon>
        <taxon>Bacillati</taxon>
        <taxon>Actinomycetota</taxon>
        <taxon>Actinomycetes</taxon>
        <taxon>Pseudonocardiales</taxon>
        <taxon>Pseudonocardiaceae</taxon>
        <taxon>Amycolatopsis</taxon>
    </lineage>
</organism>
<evidence type="ECO:0000256" key="5">
    <source>
        <dbReference type="ARBA" id="ARBA00023136"/>
    </source>
</evidence>
<dbReference type="Proteomes" id="UP000199025">
    <property type="component" value="Unassembled WGS sequence"/>
</dbReference>
<feature type="transmembrane region" description="Helical" evidence="6">
    <location>
        <begin position="91"/>
        <end position="117"/>
    </location>
</feature>
<keyword evidence="3 6" id="KW-0812">Transmembrane</keyword>
<evidence type="ECO:0000256" key="3">
    <source>
        <dbReference type="ARBA" id="ARBA00022692"/>
    </source>
</evidence>
<feature type="transmembrane region" description="Helical" evidence="6">
    <location>
        <begin position="199"/>
        <end position="218"/>
    </location>
</feature>
<feature type="transmembrane region" description="Helical" evidence="6">
    <location>
        <begin position="239"/>
        <end position="261"/>
    </location>
</feature>
<dbReference type="PANTHER" id="PTHR42770:SF16">
    <property type="entry name" value="AMINO ACID PERMEASE"/>
    <property type="match status" value="1"/>
</dbReference>
<feature type="transmembrane region" description="Helical" evidence="6">
    <location>
        <begin position="129"/>
        <end position="147"/>
    </location>
</feature>
<feature type="transmembrane region" description="Helical" evidence="6">
    <location>
        <begin position="397"/>
        <end position="416"/>
    </location>
</feature>
<evidence type="ECO:0000256" key="2">
    <source>
        <dbReference type="ARBA" id="ARBA00022475"/>
    </source>
</evidence>
<name>A0A1I3MCQ8_9PSEU</name>
<feature type="transmembrane region" description="Helical" evidence="6">
    <location>
        <begin position="422"/>
        <end position="440"/>
    </location>
</feature>
<evidence type="ECO:0000256" key="6">
    <source>
        <dbReference type="SAM" id="Phobius"/>
    </source>
</evidence>
<proteinExistence type="predicted"/>
<keyword evidence="4 6" id="KW-1133">Transmembrane helix</keyword>
<sequence length="464" mass="49827">MSEPELHRFGYQQELRRTMTVRDLVVYGMVFMVPIAPFSIFGSVFDGSSGMVPLTYVIGWVAMIFTAISYREMSRAFPIAGSVYSYAGRGIAQPAGFLAGWAILLDYLLVPTLLYVIGAQAMANVVPGVPQWAWIVLFVLLNTLINLRGIETTATANKVFLYAQLLVLAAFVVLAVIGISRGSGGAHWSGTPFFNSAEFSPSLVFGALSIAVLSFLGFDAISTMSEEVTGGSRVIGRATLLALTLVAVLFVVQTYLAALLVPGKTQFESDDAANNAFYDISNLIGGRTFEIVVALAVAIGTAIANSLVAQAATSRLLFSMARDGQLPRFLRHVHPVRRVPEKAILLVAGISLVLGLFLVGQIALLSSLVNFGALFSFLLLHVSVVSHYLFRRRDRNFGLHLVVPLIGFVIIGYVLVNADIHAKVGGLVWLAIGVLILVFFKVTGRSANLTPAEGEPAPGEKQSS</sequence>